<protein>
    <submittedName>
        <fullName evidence="1">Uncharacterized protein</fullName>
    </submittedName>
</protein>
<evidence type="ECO:0000313" key="1">
    <source>
        <dbReference type="EMBL" id="KAK7328240.1"/>
    </source>
</evidence>
<dbReference type="Proteomes" id="UP001367508">
    <property type="component" value="Unassembled WGS sequence"/>
</dbReference>
<name>A0AAN9L2E8_CANGL</name>
<evidence type="ECO:0000313" key="2">
    <source>
        <dbReference type="Proteomes" id="UP001367508"/>
    </source>
</evidence>
<dbReference type="EMBL" id="JAYMYQ010000005">
    <property type="protein sequence ID" value="KAK7328240.1"/>
    <property type="molecule type" value="Genomic_DNA"/>
</dbReference>
<comment type="caution">
    <text evidence="1">The sequence shown here is derived from an EMBL/GenBank/DDBJ whole genome shotgun (WGS) entry which is preliminary data.</text>
</comment>
<reference evidence="1 2" key="1">
    <citation type="submission" date="2024-01" db="EMBL/GenBank/DDBJ databases">
        <title>The genomes of 5 underutilized Papilionoideae crops provide insights into root nodulation and disease resistanc.</title>
        <authorList>
            <person name="Jiang F."/>
        </authorList>
    </citation>
    <scope>NUCLEOTIDE SEQUENCE [LARGE SCALE GENOMIC DNA]</scope>
    <source>
        <strain evidence="1">LVBAO_FW01</strain>
        <tissue evidence="1">Leaves</tissue>
    </source>
</reference>
<gene>
    <name evidence="1" type="ORF">VNO77_22342</name>
</gene>
<organism evidence="1 2">
    <name type="scientific">Canavalia gladiata</name>
    <name type="common">Sword bean</name>
    <name type="synonym">Dolichos gladiatus</name>
    <dbReference type="NCBI Taxonomy" id="3824"/>
    <lineage>
        <taxon>Eukaryota</taxon>
        <taxon>Viridiplantae</taxon>
        <taxon>Streptophyta</taxon>
        <taxon>Embryophyta</taxon>
        <taxon>Tracheophyta</taxon>
        <taxon>Spermatophyta</taxon>
        <taxon>Magnoliopsida</taxon>
        <taxon>eudicotyledons</taxon>
        <taxon>Gunneridae</taxon>
        <taxon>Pentapetalae</taxon>
        <taxon>rosids</taxon>
        <taxon>fabids</taxon>
        <taxon>Fabales</taxon>
        <taxon>Fabaceae</taxon>
        <taxon>Papilionoideae</taxon>
        <taxon>50 kb inversion clade</taxon>
        <taxon>NPAAA clade</taxon>
        <taxon>indigoferoid/millettioid clade</taxon>
        <taxon>Phaseoleae</taxon>
        <taxon>Canavalia</taxon>
    </lineage>
</organism>
<dbReference type="AlphaFoldDB" id="A0AAN9L2E8"/>
<keyword evidence="2" id="KW-1185">Reference proteome</keyword>
<proteinExistence type="predicted"/>
<accession>A0AAN9L2E8</accession>
<sequence>MAHTNPLHAVHVHSDPPSLGGDIKDLVVVDVLVVLEVGEGITPTEAPYFAKYVLSLDMKLPVASNVSNNLLLDHPCHLKLYIMVMAISPNGHHNHPLLYLFLDNLSTLNHTLCRPTLHMFNPMHPLFLHRLKPI</sequence>